<feature type="chain" id="PRO_5045784436" evidence="1">
    <location>
        <begin position="19"/>
        <end position="117"/>
    </location>
</feature>
<keyword evidence="1" id="KW-0732">Signal</keyword>
<sequence length="117" mass="13296">MKFCQDFIHSVLLTVTFVFTCNRVFNSTANSIDSNLEFLNSSFQFQLDQATVGINTRINQKDNTKSIPPGFIYGSSLPSKLQVETNRIPAIIHISRSQKFPDGLNYIKIIKLLFDSF</sequence>
<feature type="signal peptide" evidence="1">
    <location>
        <begin position="1"/>
        <end position="18"/>
    </location>
</feature>
<keyword evidence="3" id="KW-1185">Reference proteome</keyword>
<reference evidence="2 3" key="1">
    <citation type="submission" date="2024-07" db="EMBL/GenBank/DDBJ databases">
        <authorList>
            <person name="Akdeniz Z."/>
        </authorList>
    </citation>
    <scope>NUCLEOTIDE SEQUENCE [LARGE SCALE GENOMIC DNA]</scope>
</reference>
<proteinExistence type="predicted"/>
<dbReference type="Proteomes" id="UP001642409">
    <property type="component" value="Unassembled WGS sequence"/>
</dbReference>
<protein>
    <submittedName>
        <fullName evidence="2">Hypothetical_protein</fullName>
    </submittedName>
</protein>
<name>A0ABP1HWL4_9EUKA</name>
<accession>A0ABP1HWL4</accession>
<dbReference type="EMBL" id="CAXDID020000048">
    <property type="protein sequence ID" value="CAL6003858.1"/>
    <property type="molecule type" value="Genomic_DNA"/>
</dbReference>
<comment type="caution">
    <text evidence="2">The sequence shown here is derived from an EMBL/GenBank/DDBJ whole genome shotgun (WGS) entry which is preliminary data.</text>
</comment>
<gene>
    <name evidence="2" type="ORF">HINF_LOCUS18602</name>
</gene>
<evidence type="ECO:0000313" key="2">
    <source>
        <dbReference type="EMBL" id="CAL6003858.1"/>
    </source>
</evidence>
<organism evidence="2 3">
    <name type="scientific">Hexamita inflata</name>
    <dbReference type="NCBI Taxonomy" id="28002"/>
    <lineage>
        <taxon>Eukaryota</taxon>
        <taxon>Metamonada</taxon>
        <taxon>Diplomonadida</taxon>
        <taxon>Hexamitidae</taxon>
        <taxon>Hexamitinae</taxon>
        <taxon>Hexamita</taxon>
    </lineage>
</organism>
<evidence type="ECO:0000256" key="1">
    <source>
        <dbReference type="SAM" id="SignalP"/>
    </source>
</evidence>
<evidence type="ECO:0000313" key="3">
    <source>
        <dbReference type="Proteomes" id="UP001642409"/>
    </source>
</evidence>